<dbReference type="InterPro" id="IPR012349">
    <property type="entry name" value="Split_barrel_FMN-bd"/>
</dbReference>
<organism evidence="2 3">
    <name type="scientific">Cutaneotrichosporon cavernicola</name>
    <dbReference type="NCBI Taxonomy" id="279322"/>
    <lineage>
        <taxon>Eukaryota</taxon>
        <taxon>Fungi</taxon>
        <taxon>Dikarya</taxon>
        <taxon>Basidiomycota</taxon>
        <taxon>Agaricomycotina</taxon>
        <taxon>Tremellomycetes</taxon>
        <taxon>Trichosporonales</taxon>
        <taxon>Trichosporonaceae</taxon>
        <taxon>Cutaneotrichosporon</taxon>
    </lineage>
</organism>
<keyword evidence="3" id="KW-1185">Reference proteome</keyword>
<reference evidence="2" key="1">
    <citation type="journal article" date="2023" name="BMC Genomics">
        <title>Chromosome-level genome assemblies of Cutaneotrichosporon spp. (Trichosporonales, Basidiomycota) reveal imbalanced evolution between nucleotide sequences and chromosome synteny.</title>
        <authorList>
            <person name="Kobayashi Y."/>
            <person name="Kayamori A."/>
            <person name="Aoki K."/>
            <person name="Shiwa Y."/>
            <person name="Matsutani M."/>
            <person name="Fujita N."/>
            <person name="Sugita T."/>
            <person name="Iwasaki W."/>
            <person name="Tanaka N."/>
            <person name="Takashima M."/>
        </authorList>
    </citation>
    <scope>NUCLEOTIDE SEQUENCE</scope>
    <source>
        <strain evidence="2">HIS019</strain>
    </source>
</reference>
<name>A0AA48IAC3_9TREE</name>
<dbReference type="GO" id="GO:0010181">
    <property type="term" value="F:FMN binding"/>
    <property type="evidence" value="ECO:0007669"/>
    <property type="project" value="InterPro"/>
</dbReference>
<evidence type="ECO:0000313" key="2">
    <source>
        <dbReference type="EMBL" id="BEI90760.1"/>
    </source>
</evidence>
<gene>
    <name evidence="2" type="ORF">CcaverHIS019_0308300</name>
</gene>
<evidence type="ECO:0000259" key="1">
    <source>
        <dbReference type="Pfam" id="PF12766"/>
    </source>
</evidence>
<dbReference type="PANTHER" id="PTHR28243:SF1">
    <property type="entry name" value="PYRIDOXAMINE 5'-PHOSPHATE OXIDASE ALR4036 FAMILY FMN-BINDING DOMAIN-CONTAINING PROTEIN"/>
    <property type="match status" value="1"/>
</dbReference>
<evidence type="ECO:0000313" key="3">
    <source>
        <dbReference type="Proteomes" id="UP001233271"/>
    </source>
</evidence>
<protein>
    <recommendedName>
        <fullName evidence="1">Pyridoxamine 5'-phosphate oxidase Alr4036 family FMN-binding domain-containing protein</fullName>
    </recommendedName>
</protein>
<accession>A0AA48IAC3</accession>
<dbReference type="Proteomes" id="UP001233271">
    <property type="component" value="Chromosome 3"/>
</dbReference>
<proteinExistence type="predicted"/>
<dbReference type="SUPFAM" id="SSF50475">
    <property type="entry name" value="FMN-binding split barrel"/>
    <property type="match status" value="1"/>
</dbReference>
<dbReference type="InterPro" id="IPR024624">
    <property type="entry name" value="Pyridox_Oxase_Alr4036_FMN-bd"/>
</dbReference>
<feature type="domain" description="Pyridoxamine 5'-phosphate oxidase Alr4036 family FMN-binding" evidence="1">
    <location>
        <begin position="15"/>
        <end position="102"/>
    </location>
</feature>
<sequence>MARSKVTTPAAALRAPWRDQVDEALKTGPLAREMSLATSAGGHARVRHVTFQAFSPSGFLEIATDRSSGKVLDVEHDPIVEIAWFVPAAGYQFRIRGRAAVIGEAHEFFHARGTLRIPPTADECSYSYWADQRERVFNSLGPMAKKYDHAPPRGARIPPNTDYAHFNFVIVAIVPERVEVLDLTKKGYSTWIIEKGEWVEEEQPPVLMERAHI</sequence>
<dbReference type="AlphaFoldDB" id="A0AA48IAC3"/>
<dbReference type="EMBL" id="AP028214">
    <property type="protein sequence ID" value="BEI90760.1"/>
    <property type="molecule type" value="Genomic_DNA"/>
</dbReference>
<dbReference type="Gene3D" id="2.30.110.10">
    <property type="entry name" value="Electron Transport, Fmn-binding Protein, Chain A"/>
    <property type="match status" value="1"/>
</dbReference>
<dbReference type="RefSeq" id="XP_060456025.1">
    <property type="nucleotide sequence ID" value="XM_060599319.1"/>
</dbReference>
<dbReference type="KEGG" id="ccac:CcaHIS019_0308300"/>
<dbReference type="PANTHER" id="PTHR28243">
    <property type="entry name" value="AGL049CP"/>
    <property type="match status" value="1"/>
</dbReference>
<dbReference type="Pfam" id="PF12766">
    <property type="entry name" value="Pyridox_oxase_2"/>
    <property type="match status" value="1"/>
</dbReference>
<dbReference type="GeneID" id="85494630"/>